<evidence type="ECO:0000259" key="1">
    <source>
        <dbReference type="Pfam" id="PF00903"/>
    </source>
</evidence>
<dbReference type="Proteomes" id="UP000233249">
    <property type="component" value="Unassembled WGS sequence"/>
</dbReference>
<dbReference type="OrthoDB" id="9795306at2"/>
<organism evidence="2 3">
    <name type="scientific">Corynebacterium mastitidis</name>
    <dbReference type="NCBI Taxonomy" id="161890"/>
    <lineage>
        <taxon>Bacteria</taxon>
        <taxon>Bacillati</taxon>
        <taxon>Actinomycetota</taxon>
        <taxon>Actinomycetes</taxon>
        <taxon>Mycobacteriales</taxon>
        <taxon>Corynebacteriaceae</taxon>
        <taxon>Corynebacterium</taxon>
    </lineage>
</organism>
<comment type="caution">
    <text evidence="2">The sequence shown here is derived from an EMBL/GenBank/DDBJ whole genome shotgun (WGS) entry which is preliminary data.</text>
</comment>
<reference evidence="2 3" key="1">
    <citation type="submission" date="2017-12" db="EMBL/GenBank/DDBJ databases">
        <title>Corynebacterium mastitidis 16-1433 Genome.</title>
        <authorList>
            <person name="Gulvik C.A."/>
        </authorList>
    </citation>
    <scope>NUCLEOTIDE SEQUENCE [LARGE SCALE GENOMIC DNA]</scope>
    <source>
        <strain evidence="2 3">16-1433</strain>
    </source>
</reference>
<evidence type="ECO:0000313" key="2">
    <source>
        <dbReference type="EMBL" id="PKF68500.1"/>
    </source>
</evidence>
<dbReference type="EMBL" id="PJAF01000017">
    <property type="protein sequence ID" value="PKF68500.1"/>
    <property type="molecule type" value="Genomic_DNA"/>
</dbReference>
<dbReference type="Pfam" id="PF00903">
    <property type="entry name" value="Glyoxalase"/>
    <property type="match status" value="1"/>
</dbReference>
<dbReference type="InterPro" id="IPR029068">
    <property type="entry name" value="Glyas_Bleomycin-R_OHBP_Dase"/>
</dbReference>
<dbReference type="AlphaFoldDB" id="A0A2N0X731"/>
<dbReference type="Gene3D" id="3.10.180.10">
    <property type="entry name" value="2,3-Dihydroxybiphenyl 1,2-Dioxygenase, domain 1"/>
    <property type="match status" value="1"/>
</dbReference>
<evidence type="ECO:0000313" key="3">
    <source>
        <dbReference type="Proteomes" id="UP000233249"/>
    </source>
</evidence>
<gene>
    <name evidence="2" type="ORF">CXB45_06765</name>
</gene>
<sequence length="147" mass="16228">MTDKILPYVSLPEYRTEEAFTLWHSIFGGDLEITKYGEQQLEGMPFTPPAEAVAHATLTTETWGVAGADQMSLEGEEYPLRGTAYSLLAEVESPERGREIVEKFVAAGGEVNMPFAKAPWGNWYGQVFDPYGVMWSVSTAQADAARD</sequence>
<dbReference type="RefSeq" id="WP_101173773.1">
    <property type="nucleotide sequence ID" value="NZ_JAKRKB010000010.1"/>
</dbReference>
<dbReference type="InterPro" id="IPR004360">
    <property type="entry name" value="Glyas_Fos-R_dOase_dom"/>
</dbReference>
<accession>A0A2N0X731</accession>
<proteinExistence type="predicted"/>
<feature type="domain" description="Glyoxalase/fosfomycin resistance/dioxygenase" evidence="1">
    <location>
        <begin position="11"/>
        <end position="136"/>
    </location>
</feature>
<dbReference type="STRING" id="1121365.GCA_000375365_00525"/>
<dbReference type="SUPFAM" id="SSF54593">
    <property type="entry name" value="Glyoxalase/Bleomycin resistance protein/Dihydroxybiphenyl dioxygenase"/>
    <property type="match status" value="1"/>
</dbReference>
<protein>
    <submittedName>
        <fullName evidence="2">VOC family protein</fullName>
    </submittedName>
</protein>
<name>A0A2N0X731_9CORY</name>